<evidence type="ECO:0000256" key="1">
    <source>
        <dbReference type="SAM" id="MobiDB-lite"/>
    </source>
</evidence>
<comment type="caution">
    <text evidence="2">The sequence shown here is derived from an EMBL/GenBank/DDBJ whole genome shotgun (WGS) entry which is preliminary data.</text>
</comment>
<reference evidence="2 3" key="1">
    <citation type="journal article" date="2018" name="Sci. Rep.">
        <title>Comparative analysis of the Pocillopora damicornis genome highlights role of immune system in coral evolution.</title>
        <authorList>
            <person name="Cunning R."/>
            <person name="Bay R.A."/>
            <person name="Gillette P."/>
            <person name="Baker A.C."/>
            <person name="Traylor-Knowles N."/>
        </authorList>
    </citation>
    <scope>NUCLEOTIDE SEQUENCE [LARGE SCALE GENOMIC DNA]</scope>
    <source>
        <strain evidence="2">RSMAS</strain>
        <tissue evidence="2">Whole animal</tissue>
    </source>
</reference>
<name>A0A3M6U5H1_POCDA</name>
<gene>
    <name evidence="2" type="ORF">pdam_00001548</name>
</gene>
<evidence type="ECO:0000313" key="3">
    <source>
        <dbReference type="Proteomes" id="UP000275408"/>
    </source>
</evidence>
<dbReference type="AlphaFoldDB" id="A0A3M6U5H1"/>
<evidence type="ECO:0000313" key="2">
    <source>
        <dbReference type="EMBL" id="RMX48794.1"/>
    </source>
</evidence>
<keyword evidence="3" id="KW-1185">Reference proteome</keyword>
<feature type="compositionally biased region" description="Polar residues" evidence="1">
    <location>
        <begin position="15"/>
        <end position="31"/>
    </location>
</feature>
<protein>
    <submittedName>
        <fullName evidence="2">Uncharacterized protein</fullName>
    </submittedName>
</protein>
<dbReference type="EMBL" id="RCHS01002239">
    <property type="protein sequence ID" value="RMX48794.1"/>
    <property type="molecule type" value="Genomic_DNA"/>
</dbReference>
<organism evidence="2 3">
    <name type="scientific">Pocillopora damicornis</name>
    <name type="common">Cauliflower coral</name>
    <name type="synonym">Millepora damicornis</name>
    <dbReference type="NCBI Taxonomy" id="46731"/>
    <lineage>
        <taxon>Eukaryota</taxon>
        <taxon>Metazoa</taxon>
        <taxon>Cnidaria</taxon>
        <taxon>Anthozoa</taxon>
        <taxon>Hexacorallia</taxon>
        <taxon>Scleractinia</taxon>
        <taxon>Astrocoeniina</taxon>
        <taxon>Pocilloporidae</taxon>
        <taxon>Pocillopora</taxon>
    </lineage>
</organism>
<proteinExistence type="predicted"/>
<dbReference type="Proteomes" id="UP000275408">
    <property type="component" value="Unassembled WGS sequence"/>
</dbReference>
<accession>A0A3M6U5H1</accession>
<sequence>MDRRHPFLPFINGDRYSTSTAKRAANSSQKQPHAVDDVMWKNPSSKKPWKYQRETEESTKFGDLQYKSELFQGYNISTPEGIEITTKNRAAYVKDFVKNYAYKRESEFPKFNSKHSSRLGKKQQAQEWTISKKNTKALCIPTLHFTEEVIQYMGDPNLSSYFSSDMKELYKIKDLSISPGRRKNNDKSLKSSSRQVLPRKHALCMPDSKGSTLELPPKSKSFLRKKETEENILKTQVGKSTHLWEKYVLGLISKQTAQWIANQCSTGEQRGRLIAFLDEKYEIKDLEKNGAATVNKILSIDDDAITFPKKEKFNPQTAFENLRSDT</sequence>
<feature type="region of interest" description="Disordered" evidence="1">
    <location>
        <begin position="1"/>
        <end position="56"/>
    </location>
</feature>